<accession>A0A4C1ZI96</accession>
<comment type="caution">
    <text evidence="1">The sequence shown here is derived from an EMBL/GenBank/DDBJ whole genome shotgun (WGS) entry which is preliminary data.</text>
</comment>
<reference evidence="1 2" key="1">
    <citation type="journal article" date="2019" name="Commun. Biol.">
        <title>The bagworm genome reveals a unique fibroin gene that provides high tensile strength.</title>
        <authorList>
            <person name="Kono N."/>
            <person name="Nakamura H."/>
            <person name="Ohtoshi R."/>
            <person name="Tomita M."/>
            <person name="Numata K."/>
            <person name="Arakawa K."/>
        </authorList>
    </citation>
    <scope>NUCLEOTIDE SEQUENCE [LARGE SCALE GENOMIC DNA]</scope>
</reference>
<dbReference type="EMBL" id="BGZK01001864">
    <property type="protein sequence ID" value="GBP87498.1"/>
    <property type="molecule type" value="Genomic_DNA"/>
</dbReference>
<keyword evidence="2" id="KW-1185">Reference proteome</keyword>
<name>A0A4C1ZI96_EUMVA</name>
<gene>
    <name evidence="1" type="ORF">EVAR_59992_1</name>
</gene>
<dbReference type="Proteomes" id="UP000299102">
    <property type="component" value="Unassembled WGS sequence"/>
</dbReference>
<proteinExistence type="predicted"/>
<evidence type="ECO:0000313" key="1">
    <source>
        <dbReference type="EMBL" id="GBP87498.1"/>
    </source>
</evidence>
<protein>
    <submittedName>
        <fullName evidence="1">Uncharacterized protein</fullName>
    </submittedName>
</protein>
<sequence>MRSIHISGLVFRVGIDWGAPSISAVSSLTPRRPASARAPANYSVTPSGLSLPMENLYFPAFIGLLATLHLADSVIYYAYSQCSADFTLPKFYFAEKP</sequence>
<evidence type="ECO:0000313" key="2">
    <source>
        <dbReference type="Proteomes" id="UP000299102"/>
    </source>
</evidence>
<organism evidence="1 2">
    <name type="scientific">Eumeta variegata</name>
    <name type="common">Bagworm moth</name>
    <name type="synonym">Eumeta japonica</name>
    <dbReference type="NCBI Taxonomy" id="151549"/>
    <lineage>
        <taxon>Eukaryota</taxon>
        <taxon>Metazoa</taxon>
        <taxon>Ecdysozoa</taxon>
        <taxon>Arthropoda</taxon>
        <taxon>Hexapoda</taxon>
        <taxon>Insecta</taxon>
        <taxon>Pterygota</taxon>
        <taxon>Neoptera</taxon>
        <taxon>Endopterygota</taxon>
        <taxon>Lepidoptera</taxon>
        <taxon>Glossata</taxon>
        <taxon>Ditrysia</taxon>
        <taxon>Tineoidea</taxon>
        <taxon>Psychidae</taxon>
        <taxon>Oiketicinae</taxon>
        <taxon>Eumeta</taxon>
    </lineage>
</organism>
<dbReference type="AlphaFoldDB" id="A0A4C1ZI96"/>